<feature type="compositionally biased region" description="Polar residues" evidence="2">
    <location>
        <begin position="1"/>
        <end position="11"/>
    </location>
</feature>
<sequence length="403" mass="43787">MKQNQISSQSLCALPSPGGAKYQDNNGWSSERIPHPSSGSSRRHISALTPFYGGRALPTKWEDAERWVCSPVLGYGVAKSSECHPLRRAKSKSGPINVPPGIGYYQNCSPSMGVLDGGIVRSFMVNSPFSTGVLMPNGVGSRYSGSGANSGQGHVERLAGGPGWSDMASEGSSSSFQGTAIGEKTETIDDANNTVDRIISRRDMATQMSPVGSSHSCRGSSSSTPSISPALVPASDHPGKLDIREFQVDKRATVIRWSERPGSRRIKRGQPDVKDFNPNAADAHSSSWDISEAVSDSAKQVPSASFWLQREEAKITAWENLQKARAEAAIRKLEMNLEKKRSSSMDKIMNKLRTTHMKAEEMRSSMSNRQDSQVSQKSCKVKFFHKHARLSSLGSCFTSCHAF</sequence>
<feature type="region of interest" description="Disordered" evidence="2">
    <location>
        <begin position="207"/>
        <end position="238"/>
    </location>
</feature>
<feature type="domain" description="Remorin C-terminal" evidence="3">
    <location>
        <begin position="308"/>
        <end position="389"/>
    </location>
</feature>
<evidence type="ECO:0000313" key="5">
    <source>
        <dbReference type="Proteomes" id="UP000657918"/>
    </source>
</evidence>
<proteinExistence type="inferred from homology"/>
<feature type="region of interest" description="Disordered" evidence="2">
    <location>
        <begin position="262"/>
        <end position="287"/>
    </location>
</feature>
<evidence type="ECO:0000256" key="1">
    <source>
        <dbReference type="ARBA" id="ARBA00005711"/>
    </source>
</evidence>
<feature type="region of interest" description="Disordered" evidence="2">
    <location>
        <begin position="1"/>
        <end position="44"/>
    </location>
</feature>
<dbReference type="PANTHER" id="PTHR31471:SF2">
    <property type="entry name" value="REMORIN FAMILY PROTEIN"/>
    <property type="match status" value="1"/>
</dbReference>
<protein>
    <recommendedName>
        <fullName evidence="3">Remorin C-terminal domain-containing protein</fullName>
    </recommendedName>
</protein>
<evidence type="ECO:0000259" key="3">
    <source>
        <dbReference type="Pfam" id="PF03763"/>
    </source>
</evidence>
<organism evidence="4 5">
    <name type="scientific">Salix dunnii</name>
    <dbReference type="NCBI Taxonomy" id="1413687"/>
    <lineage>
        <taxon>Eukaryota</taxon>
        <taxon>Viridiplantae</taxon>
        <taxon>Streptophyta</taxon>
        <taxon>Embryophyta</taxon>
        <taxon>Tracheophyta</taxon>
        <taxon>Spermatophyta</taxon>
        <taxon>Magnoliopsida</taxon>
        <taxon>eudicotyledons</taxon>
        <taxon>Gunneridae</taxon>
        <taxon>Pentapetalae</taxon>
        <taxon>rosids</taxon>
        <taxon>fabids</taxon>
        <taxon>Malpighiales</taxon>
        <taxon>Salicaceae</taxon>
        <taxon>Saliceae</taxon>
        <taxon>Salix</taxon>
    </lineage>
</organism>
<comment type="similarity">
    <text evidence="1">Belongs to the remorin family.</text>
</comment>
<gene>
    <name evidence="4" type="ORF">SADUNF_Sadunf07G0041500</name>
</gene>
<evidence type="ECO:0000256" key="2">
    <source>
        <dbReference type="SAM" id="MobiDB-lite"/>
    </source>
</evidence>
<comment type="caution">
    <text evidence="4">The sequence shown here is derived from an EMBL/GenBank/DDBJ whole genome shotgun (WGS) entry which is preliminary data.</text>
</comment>
<dbReference type="Pfam" id="PF03763">
    <property type="entry name" value="Remorin_C"/>
    <property type="match status" value="1"/>
</dbReference>
<dbReference type="EMBL" id="JADGMS010000007">
    <property type="protein sequence ID" value="KAF9678501.1"/>
    <property type="molecule type" value="Genomic_DNA"/>
</dbReference>
<dbReference type="Proteomes" id="UP000657918">
    <property type="component" value="Unassembled WGS sequence"/>
</dbReference>
<evidence type="ECO:0000313" key="4">
    <source>
        <dbReference type="EMBL" id="KAF9678501.1"/>
    </source>
</evidence>
<feature type="compositionally biased region" description="Low complexity" evidence="2">
    <location>
        <begin position="209"/>
        <end position="229"/>
    </location>
</feature>
<dbReference type="PANTHER" id="PTHR31471">
    <property type="entry name" value="OS02G0116800 PROTEIN"/>
    <property type="match status" value="1"/>
</dbReference>
<accession>A0A835MYU8</accession>
<reference evidence="4 5" key="1">
    <citation type="submission" date="2020-10" db="EMBL/GenBank/DDBJ databases">
        <title>Plant Genome Project.</title>
        <authorList>
            <person name="Zhang R.-G."/>
        </authorList>
    </citation>
    <scope>NUCLEOTIDE SEQUENCE [LARGE SCALE GENOMIC DNA]</scope>
    <source>
        <strain evidence="4">FAFU-HL-1</strain>
        <tissue evidence="4">Leaf</tissue>
    </source>
</reference>
<dbReference type="InterPro" id="IPR005516">
    <property type="entry name" value="Remorin_C"/>
</dbReference>
<feature type="region of interest" description="Disordered" evidence="2">
    <location>
        <begin position="145"/>
        <end position="176"/>
    </location>
</feature>
<name>A0A835MYU8_9ROSI</name>
<keyword evidence="5" id="KW-1185">Reference proteome</keyword>
<dbReference type="OrthoDB" id="648416at2759"/>
<dbReference type="AlphaFoldDB" id="A0A835MYU8"/>